<proteinExistence type="predicted"/>
<dbReference type="Proteomes" id="UP000058925">
    <property type="component" value="Chromosome"/>
</dbReference>
<organism evidence="1 2">
    <name type="scientific">Candidatus Nitrosocosmicus oleophilus</name>
    <dbReference type="NCBI Taxonomy" id="1353260"/>
    <lineage>
        <taxon>Archaea</taxon>
        <taxon>Nitrososphaerota</taxon>
        <taxon>Nitrososphaeria</taxon>
        <taxon>Nitrososphaerales</taxon>
        <taxon>Nitrososphaeraceae</taxon>
        <taxon>Candidatus Nitrosocosmicus</taxon>
    </lineage>
</organism>
<reference evidence="2" key="1">
    <citation type="submission" date="2015-10" db="EMBL/GenBank/DDBJ databases">
        <title>Niche specialization of a soil ammonia-oxidizing archaeon, Candidatus Nitrosocosmicus oleophilus.</title>
        <authorList>
            <person name="Jung M.-Y."/>
            <person name="Rhee S.-K."/>
        </authorList>
    </citation>
    <scope>NUCLEOTIDE SEQUENCE [LARGE SCALE GENOMIC DNA]</scope>
    <source>
        <strain evidence="2">MY3</strain>
    </source>
</reference>
<dbReference type="KEGG" id="taa:NMY3_03402"/>
<dbReference type="AlphaFoldDB" id="A0A654M2C1"/>
<evidence type="ECO:0000313" key="1">
    <source>
        <dbReference type="EMBL" id="ALI37585.1"/>
    </source>
</evidence>
<sequence length="344" mass="39493">MDYKLVKMILQSDWRMKNLLFLSLLFTFLIVSNGMNYQLIFSFDMAYSYEGSNALTYNYNQIMSSNKFLPLDNSAFIPAGDSPPNNNLTQLEMGVWLYVHCYYDLDYGLVDEFLSRNINTIYFSVQNDDDCEGWDDPALFQKYADFIEFARSEGMNVYAVTLEKPYYIKQNYDELEDSFGNFINKTKEIFDTYVIDVEPYDIEGGAEPDAGPNVYVPEYIEMSKNLRSIADDYGVKYIDTVPDWFHTDIKNTGLKEGLDALYGDGVNIMTYHTTAEEVLSKINDIRTEVIKPYVISIKITEGLDAPTLQENEISKTINLLRALSIPIGLFEADGILQLPISFFQ</sequence>
<protein>
    <submittedName>
        <fullName evidence="1">Uncharacterized protein</fullName>
    </submittedName>
</protein>
<accession>A0A654M2C1</accession>
<name>A0A654M2C1_9ARCH</name>
<evidence type="ECO:0000313" key="2">
    <source>
        <dbReference type="Proteomes" id="UP000058925"/>
    </source>
</evidence>
<dbReference type="EMBL" id="CP012850">
    <property type="protein sequence ID" value="ALI37585.1"/>
    <property type="molecule type" value="Genomic_DNA"/>
</dbReference>
<keyword evidence="2" id="KW-1185">Reference proteome</keyword>
<gene>
    <name evidence="1" type="ORF">NMY3_03402</name>
</gene>